<dbReference type="InterPro" id="IPR050267">
    <property type="entry name" value="Anti-sigma-factor_SerPK"/>
</dbReference>
<dbReference type="RefSeq" id="WP_013497669.1">
    <property type="nucleotide sequence ID" value="NC_014833.1"/>
</dbReference>
<dbReference type="eggNOG" id="COG2172">
    <property type="taxonomic scope" value="Bacteria"/>
</dbReference>
<dbReference type="EMBL" id="CP002403">
    <property type="protein sequence ID" value="ADU21491.1"/>
    <property type="molecule type" value="Genomic_DNA"/>
</dbReference>
<feature type="domain" description="Histidine kinase/HSP90-like ATPase" evidence="8">
    <location>
        <begin position="44"/>
        <end position="149"/>
    </location>
</feature>
<evidence type="ECO:0000256" key="7">
    <source>
        <dbReference type="HAMAP-Rule" id="MF_00637"/>
    </source>
</evidence>
<accession>E6UBE1</accession>
<dbReference type="GO" id="GO:0106310">
    <property type="term" value="F:protein serine kinase activity"/>
    <property type="evidence" value="ECO:0007669"/>
    <property type="project" value="RHEA"/>
</dbReference>
<dbReference type="GO" id="GO:0042174">
    <property type="term" value="P:negative regulation of sporulation resulting in formation of a cellular spore"/>
    <property type="evidence" value="ECO:0007669"/>
    <property type="project" value="InterPro"/>
</dbReference>
<keyword evidence="3 7" id="KW-0547">Nucleotide-binding</keyword>
<evidence type="ECO:0000256" key="1">
    <source>
        <dbReference type="ARBA" id="ARBA00022527"/>
    </source>
</evidence>
<dbReference type="GO" id="GO:0030436">
    <property type="term" value="P:asexual sporulation"/>
    <property type="evidence" value="ECO:0007669"/>
    <property type="project" value="UniProtKB-UniRule"/>
</dbReference>
<comment type="catalytic activity">
    <reaction evidence="7">
        <text>L-seryl-[protein] + ATP = O-phospho-L-seryl-[protein] + ADP + H(+)</text>
        <dbReference type="Rhea" id="RHEA:17989"/>
        <dbReference type="Rhea" id="RHEA-COMP:9863"/>
        <dbReference type="Rhea" id="RHEA-COMP:11604"/>
        <dbReference type="ChEBI" id="CHEBI:15378"/>
        <dbReference type="ChEBI" id="CHEBI:29999"/>
        <dbReference type="ChEBI" id="CHEBI:30616"/>
        <dbReference type="ChEBI" id="CHEBI:83421"/>
        <dbReference type="ChEBI" id="CHEBI:456216"/>
        <dbReference type="EC" id="2.7.11.1"/>
    </reaction>
</comment>
<evidence type="ECO:0000313" key="10">
    <source>
        <dbReference type="Proteomes" id="UP000006919"/>
    </source>
</evidence>
<dbReference type="OrthoDB" id="9768808at2"/>
<dbReference type="HOGENOM" id="CLU_090336_11_0_9"/>
<dbReference type="GO" id="GO:0005524">
    <property type="term" value="F:ATP binding"/>
    <property type="evidence" value="ECO:0007669"/>
    <property type="project" value="UniProtKB-KW"/>
</dbReference>
<evidence type="ECO:0000256" key="4">
    <source>
        <dbReference type="ARBA" id="ARBA00022777"/>
    </source>
</evidence>
<dbReference type="EC" id="2.7.11.1" evidence="7"/>
<dbReference type="Gene3D" id="3.30.565.10">
    <property type="entry name" value="Histidine kinase-like ATPase, C-terminal domain"/>
    <property type="match status" value="1"/>
</dbReference>
<dbReference type="InterPro" id="IPR003594">
    <property type="entry name" value="HATPase_dom"/>
</dbReference>
<evidence type="ECO:0000256" key="3">
    <source>
        <dbReference type="ARBA" id="ARBA00022741"/>
    </source>
</evidence>
<gene>
    <name evidence="7" type="primary">spoIIAB</name>
    <name evidence="9" type="ordered locus">Rumal_0965</name>
</gene>
<dbReference type="InterPro" id="IPR036890">
    <property type="entry name" value="HATPase_C_sf"/>
</dbReference>
<dbReference type="GO" id="GO:0030435">
    <property type="term" value="P:sporulation resulting in formation of a cellular spore"/>
    <property type="evidence" value="ECO:0007669"/>
    <property type="project" value="UniProtKB-KW"/>
</dbReference>
<proteinExistence type="inferred from homology"/>
<keyword evidence="6 7" id="KW-0749">Sporulation</keyword>
<protein>
    <recommendedName>
        <fullName evidence="7">Anti-sigma F factor</fullName>
        <ecNumber evidence="7">2.7.11.1</ecNumber>
    </recommendedName>
    <alternativeName>
        <fullName evidence="7">Stage II sporulation protein AB</fullName>
    </alternativeName>
</protein>
<evidence type="ECO:0000313" key="9">
    <source>
        <dbReference type="EMBL" id="ADU21491.1"/>
    </source>
</evidence>
<dbReference type="KEGG" id="ral:Rumal_0965"/>
<evidence type="ECO:0000259" key="8">
    <source>
        <dbReference type="SMART" id="SM00387"/>
    </source>
</evidence>
<dbReference type="AlphaFoldDB" id="E6UBE1"/>
<dbReference type="SMART" id="SM00387">
    <property type="entry name" value="HATPase_c"/>
    <property type="match status" value="1"/>
</dbReference>
<dbReference type="GO" id="GO:0016989">
    <property type="term" value="F:sigma factor antagonist activity"/>
    <property type="evidence" value="ECO:0007669"/>
    <property type="project" value="InterPro"/>
</dbReference>
<comment type="function">
    <text evidence="7">Binds to sigma F and blocks its ability to form an RNA polymerase holoenzyme (E-sigma F). Phosphorylates SpoIIAA on a serine residue. This phosphorylation may enable SpoIIAA to act as an anti-anti-sigma factor that counteracts SpoIIAB and thus releases sigma F from inhibition.</text>
</comment>
<dbReference type="InterPro" id="IPR010194">
    <property type="entry name" value="Anti-sigma_F"/>
</dbReference>
<keyword evidence="1 7" id="KW-0723">Serine/threonine-protein kinase</keyword>
<dbReference type="NCBIfam" id="TIGR01925">
    <property type="entry name" value="spIIAB"/>
    <property type="match status" value="1"/>
</dbReference>
<comment type="catalytic activity">
    <reaction evidence="7">
        <text>L-threonyl-[protein] + ATP = O-phospho-L-threonyl-[protein] + ADP + H(+)</text>
        <dbReference type="Rhea" id="RHEA:46608"/>
        <dbReference type="Rhea" id="RHEA-COMP:11060"/>
        <dbReference type="Rhea" id="RHEA-COMP:11605"/>
        <dbReference type="ChEBI" id="CHEBI:15378"/>
        <dbReference type="ChEBI" id="CHEBI:30013"/>
        <dbReference type="ChEBI" id="CHEBI:30616"/>
        <dbReference type="ChEBI" id="CHEBI:61977"/>
        <dbReference type="ChEBI" id="CHEBI:456216"/>
        <dbReference type="EC" id="2.7.11.1"/>
    </reaction>
</comment>
<keyword evidence="4 7" id="KW-0418">Kinase</keyword>
<organism evidence="9 10">
    <name type="scientific">Ruminococcus albus (strain ATCC 27210 / DSM 20455 / JCM 14654 / NCDO 2250 / 7)</name>
    <dbReference type="NCBI Taxonomy" id="697329"/>
    <lineage>
        <taxon>Bacteria</taxon>
        <taxon>Bacillati</taxon>
        <taxon>Bacillota</taxon>
        <taxon>Clostridia</taxon>
        <taxon>Eubacteriales</taxon>
        <taxon>Oscillospiraceae</taxon>
        <taxon>Ruminococcus</taxon>
    </lineage>
</organism>
<dbReference type="GO" id="GO:0004674">
    <property type="term" value="F:protein serine/threonine kinase activity"/>
    <property type="evidence" value="ECO:0007669"/>
    <property type="project" value="UniProtKB-KW"/>
</dbReference>
<reference evidence="9 10" key="1">
    <citation type="journal article" date="2011" name="J. Bacteriol.">
        <title>Complete genome of the cellulolytic ruminal bacterium Ruminococcus albus 7.</title>
        <authorList>
            <person name="Suen G."/>
            <person name="Stevenson D.M."/>
            <person name="Bruce D.C."/>
            <person name="Chertkov O."/>
            <person name="Copeland A."/>
            <person name="Cheng J.F."/>
            <person name="Detter C."/>
            <person name="Detter J.C."/>
            <person name="Goodwin L.A."/>
            <person name="Han C.S."/>
            <person name="Hauser L.J."/>
            <person name="Ivanova N.N."/>
            <person name="Kyrpides N.C."/>
            <person name="Land M.L."/>
            <person name="Lapidus A."/>
            <person name="Lucas S."/>
            <person name="Ovchinnikova G."/>
            <person name="Pitluck S."/>
            <person name="Tapia R."/>
            <person name="Woyke T."/>
            <person name="Boyum J."/>
            <person name="Mead D."/>
            <person name="Weimer P.J."/>
        </authorList>
    </citation>
    <scope>NUCLEOTIDE SEQUENCE [LARGE SCALE GENOMIC DNA]</scope>
    <source>
        <strain evidence="10">ATCC 27210 / DSM 20455 / JCM 14654 / NCDO 2250 / 7</strain>
    </source>
</reference>
<comment type="similarity">
    <text evidence="7">Belongs to the anti-sigma-factor family.</text>
</comment>
<keyword evidence="2 7" id="KW-0808">Transferase</keyword>
<dbReference type="SUPFAM" id="SSF55874">
    <property type="entry name" value="ATPase domain of HSP90 chaperone/DNA topoisomerase II/histidine kinase"/>
    <property type="match status" value="1"/>
</dbReference>
<dbReference type="Proteomes" id="UP000006919">
    <property type="component" value="Chromosome"/>
</dbReference>
<evidence type="ECO:0000256" key="6">
    <source>
        <dbReference type="ARBA" id="ARBA00022969"/>
    </source>
</evidence>
<evidence type="ECO:0000256" key="2">
    <source>
        <dbReference type="ARBA" id="ARBA00022679"/>
    </source>
</evidence>
<dbReference type="HAMAP" id="MF_00637">
    <property type="entry name" value="Anti_sigma_F"/>
    <property type="match status" value="1"/>
</dbReference>
<dbReference type="PANTHER" id="PTHR35526">
    <property type="entry name" value="ANTI-SIGMA-F FACTOR RSBW-RELATED"/>
    <property type="match status" value="1"/>
</dbReference>
<dbReference type="PANTHER" id="PTHR35526:SF3">
    <property type="entry name" value="ANTI-SIGMA-F FACTOR RSBW"/>
    <property type="match status" value="1"/>
</dbReference>
<name>E6UBE1_RUMA7</name>
<sequence length="153" mass="16968">MILSRPPLRPLNEMTVTFPALSENERFARLAVSGFLSQLDPNISELSDIKTAVSEAVTNAIVHGYRDEPGEVILQVRIFSGGRIVIKIQDRGCGMEDIAKAMTPLYTTSPEDDRAGLGFTIMETFMEKVKVKSRQGKGTTVQLERTIQGKKRL</sequence>
<evidence type="ECO:0000256" key="5">
    <source>
        <dbReference type="ARBA" id="ARBA00022840"/>
    </source>
</evidence>
<dbReference type="Pfam" id="PF13581">
    <property type="entry name" value="HATPase_c_2"/>
    <property type="match status" value="1"/>
</dbReference>
<dbReference type="STRING" id="697329.Rumal_0965"/>
<keyword evidence="5 7" id="KW-0067">ATP-binding</keyword>